<dbReference type="Proteomes" id="UP000695562">
    <property type="component" value="Unassembled WGS sequence"/>
</dbReference>
<name>A0A8J4PNF4_9MYCE</name>
<reference evidence="1" key="1">
    <citation type="submission" date="2020-01" db="EMBL/GenBank/DDBJ databases">
        <title>Development of genomics and gene disruption for Polysphondylium violaceum indicates a role for the polyketide synthase stlB in stalk morphogenesis.</title>
        <authorList>
            <person name="Narita B."/>
            <person name="Kawabe Y."/>
            <person name="Kin K."/>
            <person name="Saito T."/>
            <person name="Gibbs R."/>
            <person name="Kuspa A."/>
            <person name="Muzny D."/>
            <person name="Queller D."/>
            <person name="Richards S."/>
            <person name="Strassman J."/>
            <person name="Sucgang R."/>
            <person name="Worley K."/>
            <person name="Schaap P."/>
        </authorList>
    </citation>
    <scope>NUCLEOTIDE SEQUENCE</scope>
    <source>
        <strain evidence="1">QSvi11</strain>
    </source>
</reference>
<proteinExistence type="predicted"/>
<protein>
    <submittedName>
        <fullName evidence="1">Uncharacterized protein</fullName>
    </submittedName>
</protein>
<organism evidence="1 2">
    <name type="scientific">Polysphondylium violaceum</name>
    <dbReference type="NCBI Taxonomy" id="133409"/>
    <lineage>
        <taxon>Eukaryota</taxon>
        <taxon>Amoebozoa</taxon>
        <taxon>Evosea</taxon>
        <taxon>Eumycetozoa</taxon>
        <taxon>Dictyostelia</taxon>
        <taxon>Dictyosteliales</taxon>
        <taxon>Dictyosteliaceae</taxon>
        <taxon>Polysphondylium</taxon>
    </lineage>
</organism>
<dbReference type="EMBL" id="AJWJ01000503">
    <property type="protein sequence ID" value="KAF2070358.1"/>
    <property type="molecule type" value="Genomic_DNA"/>
</dbReference>
<feature type="non-terminal residue" evidence="1">
    <location>
        <position position="105"/>
    </location>
</feature>
<accession>A0A8J4PNF4</accession>
<sequence length="105" mass="12342">MQAAALVFQVLNIDDLDPLTKFVPIIVGNIEIIDYLDQIFKFTFNSLEEITLFINSLFQEKRQNNQFITNKDYSLVFDYFITNPTTPHRKQTSTQMIQLLKNYNS</sequence>
<comment type="caution">
    <text evidence="1">The sequence shown here is derived from an EMBL/GenBank/DDBJ whole genome shotgun (WGS) entry which is preliminary data.</text>
</comment>
<dbReference type="AlphaFoldDB" id="A0A8J4PNF4"/>
<keyword evidence="2" id="KW-1185">Reference proteome</keyword>
<evidence type="ECO:0000313" key="1">
    <source>
        <dbReference type="EMBL" id="KAF2070358.1"/>
    </source>
</evidence>
<evidence type="ECO:0000313" key="2">
    <source>
        <dbReference type="Proteomes" id="UP000695562"/>
    </source>
</evidence>
<gene>
    <name evidence="1" type="ORF">CYY_008329</name>
</gene>